<dbReference type="NCBIfam" id="TIGR01764">
    <property type="entry name" value="excise"/>
    <property type="match status" value="1"/>
</dbReference>
<dbReference type="GO" id="GO:0003677">
    <property type="term" value="F:DNA binding"/>
    <property type="evidence" value="ECO:0007669"/>
    <property type="project" value="InterPro"/>
</dbReference>
<evidence type="ECO:0000259" key="2">
    <source>
        <dbReference type="Pfam" id="PF12728"/>
    </source>
</evidence>
<name>A0AB74U9N1_9GAMM</name>
<sequence>MDKLLWTPDEIEAAALIPYSAETIRRLVRRGEIAARKHPGRRVLIHYRDLEAYAERFRGSHNDAVAGPHASDGEIDVCRERQKKVSTKEMTRRAGGRASPTQKGDELGALLGYR</sequence>
<proteinExistence type="predicted"/>
<organism evidence="3">
    <name type="scientific">Salinicola endophyticus</name>
    <dbReference type="NCBI Taxonomy" id="1949083"/>
    <lineage>
        <taxon>Bacteria</taxon>
        <taxon>Pseudomonadati</taxon>
        <taxon>Pseudomonadota</taxon>
        <taxon>Gammaproteobacteria</taxon>
        <taxon>Oceanospirillales</taxon>
        <taxon>Halomonadaceae</taxon>
        <taxon>Salinicola</taxon>
    </lineage>
</organism>
<dbReference type="InterPro" id="IPR041657">
    <property type="entry name" value="HTH_17"/>
</dbReference>
<feature type="domain" description="Helix-turn-helix" evidence="2">
    <location>
        <begin position="12"/>
        <end position="56"/>
    </location>
</feature>
<dbReference type="AlphaFoldDB" id="A0AB74U9N1"/>
<evidence type="ECO:0000256" key="1">
    <source>
        <dbReference type="SAM" id="MobiDB-lite"/>
    </source>
</evidence>
<dbReference type="InterPro" id="IPR010093">
    <property type="entry name" value="SinI_DNA-bd"/>
</dbReference>
<evidence type="ECO:0000313" key="3">
    <source>
        <dbReference type="EMBL" id="XCJ78428.1"/>
    </source>
</evidence>
<accession>A0AB74U9N1</accession>
<protein>
    <submittedName>
        <fullName evidence="3">Helix-turn-helix domain-containing protein</fullName>
    </submittedName>
</protein>
<gene>
    <name evidence="3" type="ORF">ABV408_13410</name>
</gene>
<dbReference type="RefSeq" id="WP_353979429.1">
    <property type="nucleotide sequence ID" value="NZ_CP159578.1"/>
</dbReference>
<feature type="region of interest" description="Disordered" evidence="1">
    <location>
        <begin position="62"/>
        <end position="114"/>
    </location>
</feature>
<dbReference type="Pfam" id="PF12728">
    <property type="entry name" value="HTH_17"/>
    <property type="match status" value="1"/>
</dbReference>
<dbReference type="EMBL" id="CP159578">
    <property type="protein sequence ID" value="XCJ78428.1"/>
    <property type="molecule type" value="Genomic_DNA"/>
</dbReference>
<reference evidence="3" key="1">
    <citation type="submission" date="2024-06" db="EMBL/GenBank/DDBJ databases">
        <title>Complete genome of Salinicola endophyticus HNIBRBA4755.</title>
        <authorList>
            <person name="Shin S.Y."/>
            <person name="Kang H."/>
            <person name="Song J."/>
        </authorList>
    </citation>
    <scope>NUCLEOTIDE SEQUENCE</scope>
    <source>
        <strain evidence="3">HNIBRBA4755</strain>
    </source>
</reference>